<evidence type="ECO:0008006" key="4">
    <source>
        <dbReference type="Google" id="ProtNLM"/>
    </source>
</evidence>
<reference evidence="2" key="1">
    <citation type="journal article" date="2021" name="Nat. Microbiol.">
        <title>Cocultivation of an ultrasmall environmental parasitic bacterium with lytic ability against bacteria associated with wastewater foams.</title>
        <authorList>
            <person name="Batinovic S."/>
            <person name="Rose J.J.A."/>
            <person name="Ratcliffe J."/>
            <person name="Seviour R.J."/>
            <person name="Petrovski S."/>
        </authorList>
    </citation>
    <scope>NUCLEOTIDE SEQUENCE</scope>
    <source>
        <strain evidence="2">JR1</strain>
    </source>
</reference>
<gene>
    <name evidence="2" type="ORF">GII36_02240</name>
</gene>
<organism evidence="2 3">
    <name type="scientific">Candidatus Mycosynbacter amalyticus</name>
    <dbReference type="NCBI Taxonomy" id="2665156"/>
    <lineage>
        <taxon>Bacteria</taxon>
        <taxon>Candidatus Saccharimonadota</taxon>
        <taxon>Candidatus Saccharimonadota incertae sedis</taxon>
        <taxon>Candidatus Mycosynbacter</taxon>
    </lineage>
</organism>
<accession>A0A857MTB3</accession>
<sequence length="209" mass="22615">MWVLFCILAEYTGATSIKGDKIMAKKPVTSFSQPLVGLVVSQGVLSILFGIAALFWPKATVSIIAVLFGLFVLIWGITLLIQSLMNLGKVSLWWLELIFGVALLGVGVFLIRNPEITLMWLLLIVGFTLVIRGLVDLVQAFFSKEPAVSDNKWLYAFSAALGLIAGIVVLLYPAASGVAFVWILGLYAVIQGAVLIVLASKFQALVEEV</sequence>
<keyword evidence="3" id="KW-1185">Reference proteome</keyword>
<dbReference type="GO" id="GO:0005886">
    <property type="term" value="C:plasma membrane"/>
    <property type="evidence" value="ECO:0007669"/>
    <property type="project" value="TreeGrafter"/>
</dbReference>
<dbReference type="InterPro" id="IPR052712">
    <property type="entry name" value="Acid_resist_chaperone_HdeD"/>
</dbReference>
<evidence type="ECO:0000256" key="1">
    <source>
        <dbReference type="SAM" id="Phobius"/>
    </source>
</evidence>
<dbReference type="EMBL" id="CP045921">
    <property type="protein sequence ID" value="QHN42667.1"/>
    <property type="molecule type" value="Genomic_DNA"/>
</dbReference>
<dbReference type="Proteomes" id="UP001059824">
    <property type="component" value="Chromosome"/>
</dbReference>
<dbReference type="InterPro" id="IPR005325">
    <property type="entry name" value="DUF308_memb"/>
</dbReference>
<feature type="transmembrane region" description="Helical" evidence="1">
    <location>
        <begin position="63"/>
        <end position="85"/>
    </location>
</feature>
<dbReference type="KEGG" id="mama:GII36_02240"/>
<proteinExistence type="predicted"/>
<keyword evidence="1" id="KW-1133">Transmembrane helix</keyword>
<protein>
    <recommendedName>
        <fullName evidence="4">HdeD family acid-resistance protein</fullName>
    </recommendedName>
</protein>
<dbReference type="AlphaFoldDB" id="A0A857MTB3"/>
<evidence type="ECO:0000313" key="3">
    <source>
        <dbReference type="Proteomes" id="UP001059824"/>
    </source>
</evidence>
<keyword evidence="1" id="KW-0472">Membrane</keyword>
<feature type="transmembrane region" description="Helical" evidence="1">
    <location>
        <begin position="179"/>
        <end position="199"/>
    </location>
</feature>
<feature type="transmembrane region" description="Helical" evidence="1">
    <location>
        <begin position="91"/>
        <end position="111"/>
    </location>
</feature>
<feature type="transmembrane region" description="Helical" evidence="1">
    <location>
        <begin position="38"/>
        <end position="56"/>
    </location>
</feature>
<feature type="transmembrane region" description="Helical" evidence="1">
    <location>
        <begin position="118"/>
        <end position="141"/>
    </location>
</feature>
<name>A0A857MTB3_9BACT</name>
<dbReference type="Pfam" id="PF03729">
    <property type="entry name" value="DUF308"/>
    <property type="match status" value="1"/>
</dbReference>
<keyword evidence="1" id="KW-0812">Transmembrane</keyword>
<dbReference type="PANTHER" id="PTHR34989">
    <property type="entry name" value="PROTEIN HDED"/>
    <property type="match status" value="1"/>
</dbReference>
<dbReference type="PANTHER" id="PTHR34989:SF1">
    <property type="entry name" value="PROTEIN HDED"/>
    <property type="match status" value="1"/>
</dbReference>
<evidence type="ECO:0000313" key="2">
    <source>
        <dbReference type="EMBL" id="QHN42667.1"/>
    </source>
</evidence>
<feature type="transmembrane region" description="Helical" evidence="1">
    <location>
        <begin position="153"/>
        <end position="172"/>
    </location>
</feature>